<keyword evidence="1" id="KW-0808">Transferase</keyword>
<feature type="non-terminal residue" evidence="5">
    <location>
        <position position="454"/>
    </location>
</feature>
<dbReference type="InterPro" id="IPR049551">
    <property type="entry name" value="PKS_DH_C"/>
</dbReference>
<dbReference type="InterPro" id="IPR042104">
    <property type="entry name" value="PKS_dehydratase_sf"/>
</dbReference>
<dbReference type="InterPro" id="IPR036291">
    <property type="entry name" value="NAD(P)-bd_dom_sf"/>
</dbReference>
<reference evidence="5 6" key="1">
    <citation type="submission" date="2019-05" db="EMBL/GenBank/DDBJ databases">
        <title>Draft genome sequence of Nonomuraea zeae DSM 100528.</title>
        <authorList>
            <person name="Saricaoglu S."/>
            <person name="Isik K."/>
        </authorList>
    </citation>
    <scope>NUCLEOTIDE SEQUENCE [LARGE SCALE GENOMIC DNA]</scope>
    <source>
        <strain evidence="5 6">DSM 100528</strain>
    </source>
</reference>
<evidence type="ECO:0000256" key="3">
    <source>
        <dbReference type="SAM" id="MobiDB-lite"/>
    </source>
</evidence>
<sequence length="454" mass="48078">VCIRDRTGAGARVFRRVELPTYAFQRRPYWLDAPRTLGDASELGLAPCAHPLLGAGTDLPDGGRLFTGRIGAGSSPWLADHVVMGSVIMPGSAFVELALHVADVAGAAGVEELTFQAPLAFPADRPVQIQVTLSGNDLAIHSRPTSEDPWTCHASGSLLGEAPADAETHPAAGPPPDAEPIAVETFYDELVAAGFEYGPAFQGLRAAWRHGGDVYAEVELAEEQRQEAGQYAIHPALLDAALHTAGLLESRQAGLAFSWSGITVSRPGAAKVRVRLSPGTGGSLSLTIADEDDRPVARIAGLAMRPVTAPRRLPYRLEWSAAPPRRDGVPEAVVVRPAAGELPQQVHETAERTLALVQEWLAEDRDGRLAVVTSGAVAVDDAEDVRDLAGAAVWGLVRTAQAEHPDRFVLVDVDDPDALPAALATGEPQVVMRAGQARIPRLTRLTQTLSLIPI</sequence>
<feature type="active site" description="Proton donor; for dehydratase activity" evidence="2">
    <location>
        <position position="239"/>
    </location>
</feature>
<feature type="region of interest" description="C-terminal hotdog fold" evidence="2">
    <location>
        <begin position="178"/>
        <end position="313"/>
    </location>
</feature>
<dbReference type="PANTHER" id="PTHR43775">
    <property type="entry name" value="FATTY ACID SYNTHASE"/>
    <property type="match status" value="1"/>
</dbReference>
<dbReference type="Pfam" id="PF22953">
    <property type="entry name" value="SpnB_Rossmann"/>
    <property type="match status" value="1"/>
</dbReference>
<evidence type="ECO:0000313" key="5">
    <source>
        <dbReference type="EMBL" id="TMR08433.1"/>
    </source>
</evidence>
<dbReference type="Gene3D" id="3.10.129.110">
    <property type="entry name" value="Polyketide synthase dehydratase"/>
    <property type="match status" value="1"/>
</dbReference>
<dbReference type="SUPFAM" id="SSF51735">
    <property type="entry name" value="NAD(P)-binding Rossmann-fold domains"/>
    <property type="match status" value="1"/>
</dbReference>
<name>A0A5S4EXN1_9ACTN</name>
<feature type="region of interest" description="Disordered" evidence="3">
    <location>
        <begin position="142"/>
        <end position="177"/>
    </location>
</feature>
<dbReference type="InterPro" id="IPR020807">
    <property type="entry name" value="PKS_DH"/>
</dbReference>
<dbReference type="GO" id="GO:0006633">
    <property type="term" value="P:fatty acid biosynthetic process"/>
    <property type="evidence" value="ECO:0007669"/>
    <property type="project" value="TreeGrafter"/>
</dbReference>
<dbReference type="PROSITE" id="PS52019">
    <property type="entry name" value="PKS_MFAS_DH"/>
    <property type="match status" value="1"/>
</dbReference>
<feature type="region of interest" description="N-terminal hotdog fold" evidence="2">
    <location>
        <begin position="50"/>
        <end position="165"/>
    </location>
</feature>
<evidence type="ECO:0000256" key="1">
    <source>
        <dbReference type="ARBA" id="ARBA00022679"/>
    </source>
</evidence>
<comment type="caution">
    <text evidence="5">The sequence shown here is derived from an EMBL/GenBank/DDBJ whole genome shotgun (WGS) entry which is preliminary data.</text>
</comment>
<feature type="non-terminal residue" evidence="5">
    <location>
        <position position="1"/>
    </location>
</feature>
<dbReference type="InterPro" id="IPR055123">
    <property type="entry name" value="SpnB-like_Rossmann"/>
</dbReference>
<dbReference type="Gene3D" id="3.40.50.720">
    <property type="entry name" value="NAD(P)-binding Rossmann-like Domain"/>
    <property type="match status" value="1"/>
</dbReference>
<gene>
    <name evidence="5" type="ORF">ETD85_62260</name>
</gene>
<dbReference type="InterPro" id="IPR049552">
    <property type="entry name" value="PKS_DH_N"/>
</dbReference>
<dbReference type="InterPro" id="IPR049900">
    <property type="entry name" value="PKS_mFAS_DH"/>
</dbReference>
<evidence type="ECO:0000259" key="4">
    <source>
        <dbReference type="PROSITE" id="PS52019"/>
    </source>
</evidence>
<dbReference type="GO" id="GO:0004312">
    <property type="term" value="F:fatty acid synthase activity"/>
    <property type="evidence" value="ECO:0007669"/>
    <property type="project" value="TreeGrafter"/>
</dbReference>
<dbReference type="Pfam" id="PF21089">
    <property type="entry name" value="PKS_DH_N"/>
    <property type="match status" value="1"/>
</dbReference>
<proteinExistence type="predicted"/>
<evidence type="ECO:0000256" key="2">
    <source>
        <dbReference type="PROSITE-ProRule" id="PRU01363"/>
    </source>
</evidence>
<dbReference type="EMBL" id="VCKX01000668">
    <property type="protein sequence ID" value="TMR08433.1"/>
    <property type="molecule type" value="Genomic_DNA"/>
</dbReference>
<keyword evidence="6" id="KW-1185">Reference proteome</keyword>
<feature type="active site" description="Proton acceptor; for dehydratase activity" evidence="2">
    <location>
        <position position="81"/>
    </location>
</feature>
<organism evidence="5 6">
    <name type="scientific">Nonomuraea zeae</name>
    <dbReference type="NCBI Taxonomy" id="1642303"/>
    <lineage>
        <taxon>Bacteria</taxon>
        <taxon>Bacillati</taxon>
        <taxon>Actinomycetota</taxon>
        <taxon>Actinomycetes</taxon>
        <taxon>Streptosporangiales</taxon>
        <taxon>Streptosporangiaceae</taxon>
        <taxon>Nonomuraea</taxon>
    </lineage>
</organism>
<dbReference type="SMART" id="SM00826">
    <property type="entry name" value="PKS_DH"/>
    <property type="match status" value="1"/>
</dbReference>
<dbReference type="AlphaFoldDB" id="A0A5S4EXN1"/>
<feature type="domain" description="PKS/mFAS DH" evidence="4">
    <location>
        <begin position="50"/>
        <end position="313"/>
    </location>
</feature>
<evidence type="ECO:0000313" key="6">
    <source>
        <dbReference type="Proteomes" id="UP000306628"/>
    </source>
</evidence>
<protein>
    <recommendedName>
        <fullName evidence="4">PKS/mFAS DH domain-containing protein</fullName>
    </recommendedName>
</protein>
<accession>A0A5S4EXN1</accession>
<dbReference type="PANTHER" id="PTHR43775:SF51">
    <property type="entry name" value="INACTIVE PHENOLPHTHIOCEROL SYNTHESIS POLYKETIDE SYNTHASE TYPE I PKS1-RELATED"/>
    <property type="match status" value="1"/>
</dbReference>
<dbReference type="Proteomes" id="UP000306628">
    <property type="component" value="Unassembled WGS sequence"/>
</dbReference>
<dbReference type="InterPro" id="IPR050091">
    <property type="entry name" value="PKS_NRPS_Biosynth_Enz"/>
</dbReference>
<dbReference type="Pfam" id="PF14765">
    <property type="entry name" value="PS-DH"/>
    <property type="match status" value="1"/>
</dbReference>